<comment type="caution">
    <text evidence="3">The sequence shown here is derived from an EMBL/GenBank/DDBJ whole genome shotgun (WGS) entry which is preliminary data.</text>
</comment>
<evidence type="ECO:0000256" key="2">
    <source>
        <dbReference type="SAM" id="SignalP"/>
    </source>
</evidence>
<name>A0A226EIU4_FOLCA</name>
<organism evidence="3 4">
    <name type="scientific">Folsomia candida</name>
    <name type="common">Springtail</name>
    <dbReference type="NCBI Taxonomy" id="158441"/>
    <lineage>
        <taxon>Eukaryota</taxon>
        <taxon>Metazoa</taxon>
        <taxon>Ecdysozoa</taxon>
        <taxon>Arthropoda</taxon>
        <taxon>Hexapoda</taxon>
        <taxon>Collembola</taxon>
        <taxon>Entomobryomorpha</taxon>
        <taxon>Isotomoidea</taxon>
        <taxon>Isotomidae</taxon>
        <taxon>Proisotominae</taxon>
        <taxon>Folsomia</taxon>
    </lineage>
</organism>
<evidence type="ECO:0008006" key="5">
    <source>
        <dbReference type="Google" id="ProtNLM"/>
    </source>
</evidence>
<keyword evidence="4" id="KW-1185">Reference proteome</keyword>
<dbReference type="Proteomes" id="UP000198287">
    <property type="component" value="Unassembled WGS sequence"/>
</dbReference>
<dbReference type="EMBL" id="LNIX01000003">
    <property type="protein sequence ID" value="OXA57552.1"/>
    <property type="molecule type" value="Genomic_DNA"/>
</dbReference>
<evidence type="ECO:0000313" key="4">
    <source>
        <dbReference type="Proteomes" id="UP000198287"/>
    </source>
</evidence>
<accession>A0A226EIU4</accession>
<keyword evidence="2" id="KW-0732">Signal</keyword>
<evidence type="ECO:0000256" key="1">
    <source>
        <dbReference type="SAM" id="MobiDB-lite"/>
    </source>
</evidence>
<evidence type="ECO:0000313" key="3">
    <source>
        <dbReference type="EMBL" id="OXA57552.1"/>
    </source>
</evidence>
<feature type="chain" id="PRO_5013098866" description="Trissin" evidence="2">
    <location>
        <begin position="21"/>
        <end position="146"/>
    </location>
</feature>
<sequence length="146" mass="15982">MHYPAFTLLFGLVFVTLGLAVTSSLALSDQELNLGIDGLRCDSCGMECSTVCGSRAFRTCCFNYIKKKRSGGSDEDRMRGSRGGGGKLRRGSGSNGYWVTAGEYFEPQMQVEGPWAWFYPQQPPMHQPPTSGGDDVEHGRNSRTTV</sequence>
<feature type="region of interest" description="Disordered" evidence="1">
    <location>
        <begin position="68"/>
        <end position="92"/>
    </location>
</feature>
<gene>
    <name evidence="3" type="ORF">Fcan01_06540</name>
</gene>
<feature type="signal peptide" evidence="2">
    <location>
        <begin position="1"/>
        <end position="20"/>
    </location>
</feature>
<protein>
    <recommendedName>
        <fullName evidence="5">Trissin</fullName>
    </recommendedName>
</protein>
<reference evidence="3 4" key="1">
    <citation type="submission" date="2015-12" db="EMBL/GenBank/DDBJ databases">
        <title>The genome of Folsomia candida.</title>
        <authorList>
            <person name="Faddeeva A."/>
            <person name="Derks M.F."/>
            <person name="Anvar Y."/>
            <person name="Smit S."/>
            <person name="Van Straalen N."/>
            <person name="Roelofs D."/>
        </authorList>
    </citation>
    <scope>NUCLEOTIDE SEQUENCE [LARGE SCALE GENOMIC DNA]</scope>
    <source>
        <strain evidence="3 4">VU population</strain>
        <tissue evidence="3">Whole body</tissue>
    </source>
</reference>
<feature type="region of interest" description="Disordered" evidence="1">
    <location>
        <begin position="118"/>
        <end position="146"/>
    </location>
</feature>
<proteinExistence type="predicted"/>
<dbReference type="AlphaFoldDB" id="A0A226EIU4"/>
<dbReference type="OrthoDB" id="8195871at2759"/>